<keyword evidence="2" id="KW-1185">Reference proteome</keyword>
<dbReference type="OrthoDB" id="2376074at2759"/>
<reference evidence="1" key="1">
    <citation type="journal article" date="2020" name="Fungal Divers.">
        <title>Resolving the Mortierellaceae phylogeny through synthesis of multi-gene phylogenetics and phylogenomics.</title>
        <authorList>
            <person name="Vandepol N."/>
            <person name="Liber J."/>
            <person name="Desiro A."/>
            <person name="Na H."/>
            <person name="Kennedy M."/>
            <person name="Barry K."/>
            <person name="Grigoriev I.V."/>
            <person name="Miller A.N."/>
            <person name="O'Donnell K."/>
            <person name="Stajich J.E."/>
            <person name="Bonito G."/>
        </authorList>
    </citation>
    <scope>NUCLEOTIDE SEQUENCE</scope>
    <source>
        <strain evidence="1">CK1249</strain>
    </source>
</reference>
<evidence type="ECO:0008006" key="3">
    <source>
        <dbReference type="Google" id="ProtNLM"/>
    </source>
</evidence>
<gene>
    <name evidence="1" type="ORF">BGZ70_001017</name>
</gene>
<accession>A0A9P6M5Y0</accession>
<comment type="caution">
    <text evidence="1">The sequence shown here is derived from an EMBL/GenBank/DDBJ whole genome shotgun (WGS) entry which is preliminary data.</text>
</comment>
<protein>
    <recommendedName>
        <fullName evidence="3">F-box domain-containing protein</fullName>
    </recommendedName>
</protein>
<evidence type="ECO:0000313" key="1">
    <source>
        <dbReference type="EMBL" id="KAF9966851.1"/>
    </source>
</evidence>
<evidence type="ECO:0000313" key="2">
    <source>
        <dbReference type="Proteomes" id="UP000738359"/>
    </source>
</evidence>
<dbReference type="Proteomes" id="UP000738359">
    <property type="component" value="Unassembled WGS sequence"/>
</dbReference>
<dbReference type="EMBL" id="JAAAHY010000121">
    <property type="protein sequence ID" value="KAF9966851.1"/>
    <property type="molecule type" value="Genomic_DNA"/>
</dbReference>
<proteinExistence type="predicted"/>
<dbReference type="SUPFAM" id="SSF52047">
    <property type="entry name" value="RNI-like"/>
    <property type="match status" value="1"/>
</dbReference>
<sequence>MSFGPLSPFDLSLVLMEIGTLLGRSDLCACALVNRHWHSHFAPFVYWLELEKCNAIARRLYDINIARPLKVGRFAQVKPEKSFDPNYRLLADYLAHMDALVERIKRPSSSPAFHRRIPRALLSLSYLSFTLLGTLSDNVRKINFTFVTPQPFADPGDEIDPDVYAFSAKEPIQERPDRVMEVIERSGRLEHLALSDYCGSTIRIFRWIHSANPGQWRDMQLPLSAPRWPNLKLVELRVCTLDEFFLRTLFVNSPGLKILRLTEVSIRSTSGVDENLGFMNPHPDAHPILEELLIARPKLFPAWMQVDLARIQPNLKTFQLCWETTSEPPLLFARGFNALTTLGVYFDSPYSIAPVVQAASRLESMCIKGKLLLDEALCLAFKRHSWTLTTLMIVTDTELRPATMFAPGSRNHAVDPLHLILRTCHALKFCTVLSPVLKCDPTAFDQPWACNEIEKLIIIPDCEPKAVVPLIGQSSSASYTPLEAQHAFYRQLARLKSLQILGFYGNVGSRSFHAERYLELLCDLDQLEVLKWHARDLDSSAQPTIEHAVLVVNHWPRLKAIRGLYHYVCRPFVDHVKAHRPDLDLRF</sequence>
<organism evidence="1 2">
    <name type="scientific">Mortierella alpina</name>
    <name type="common">Oleaginous fungus</name>
    <name type="synonym">Mortierella renispora</name>
    <dbReference type="NCBI Taxonomy" id="64518"/>
    <lineage>
        <taxon>Eukaryota</taxon>
        <taxon>Fungi</taxon>
        <taxon>Fungi incertae sedis</taxon>
        <taxon>Mucoromycota</taxon>
        <taxon>Mortierellomycotina</taxon>
        <taxon>Mortierellomycetes</taxon>
        <taxon>Mortierellales</taxon>
        <taxon>Mortierellaceae</taxon>
        <taxon>Mortierella</taxon>
    </lineage>
</organism>
<name>A0A9P6M5Y0_MORAP</name>
<dbReference type="AlphaFoldDB" id="A0A9P6M5Y0"/>